<keyword evidence="1" id="KW-1133">Transmembrane helix</keyword>
<keyword evidence="3" id="KW-1185">Reference proteome</keyword>
<comment type="caution">
    <text evidence="2">The sequence shown here is derived from an EMBL/GenBank/DDBJ whole genome shotgun (WGS) entry which is preliminary data.</text>
</comment>
<feature type="transmembrane region" description="Helical" evidence="1">
    <location>
        <begin position="36"/>
        <end position="55"/>
    </location>
</feature>
<keyword evidence="1" id="KW-0812">Transmembrane</keyword>
<keyword evidence="1" id="KW-0472">Membrane</keyword>
<evidence type="ECO:0000313" key="2">
    <source>
        <dbReference type="EMBL" id="MCO5975506.1"/>
    </source>
</evidence>
<sequence length="65" mass="6840">MGMFGGHGLFGLIIGIALIVVPAWKIVERAGYPGPLALLVLVPVVNVVALWLFAFGRWPRGQGGA</sequence>
<accession>A0ABT1BIS2</accession>
<evidence type="ECO:0000256" key="1">
    <source>
        <dbReference type="SAM" id="Phobius"/>
    </source>
</evidence>
<reference evidence="2 3" key="1">
    <citation type="submission" date="2022-06" db="EMBL/GenBank/DDBJ databases">
        <title>Ideonella sp. NS12-5 Genome sequencing and assembly.</title>
        <authorList>
            <person name="Jung Y."/>
        </authorList>
    </citation>
    <scope>NUCLEOTIDE SEQUENCE [LARGE SCALE GENOMIC DNA]</scope>
    <source>
        <strain evidence="2 3">NS12-5</strain>
    </source>
</reference>
<gene>
    <name evidence="2" type="ORF">M0L44_02050</name>
</gene>
<proteinExistence type="predicted"/>
<dbReference type="Proteomes" id="UP001204851">
    <property type="component" value="Unassembled WGS sequence"/>
</dbReference>
<feature type="transmembrane region" description="Helical" evidence="1">
    <location>
        <begin position="6"/>
        <end position="24"/>
    </location>
</feature>
<dbReference type="EMBL" id="JAMXMC010000001">
    <property type="protein sequence ID" value="MCO5975506.1"/>
    <property type="molecule type" value="Genomic_DNA"/>
</dbReference>
<protein>
    <recommendedName>
        <fullName evidence="4">DUF805 domain-containing protein</fullName>
    </recommendedName>
</protein>
<organism evidence="2 3">
    <name type="scientific">Ideonella oryzae</name>
    <dbReference type="NCBI Taxonomy" id="2937441"/>
    <lineage>
        <taxon>Bacteria</taxon>
        <taxon>Pseudomonadati</taxon>
        <taxon>Pseudomonadota</taxon>
        <taxon>Betaproteobacteria</taxon>
        <taxon>Burkholderiales</taxon>
        <taxon>Sphaerotilaceae</taxon>
        <taxon>Ideonella</taxon>
    </lineage>
</organism>
<evidence type="ECO:0000313" key="3">
    <source>
        <dbReference type="Proteomes" id="UP001204851"/>
    </source>
</evidence>
<evidence type="ECO:0008006" key="4">
    <source>
        <dbReference type="Google" id="ProtNLM"/>
    </source>
</evidence>
<name>A0ABT1BIS2_9BURK</name>
<dbReference type="RefSeq" id="WP_252767939.1">
    <property type="nucleotide sequence ID" value="NZ_JAMXMC010000001.1"/>
</dbReference>